<organism evidence="3 4">
    <name type="scientific">Eragrostis curvula</name>
    <name type="common">weeping love grass</name>
    <dbReference type="NCBI Taxonomy" id="38414"/>
    <lineage>
        <taxon>Eukaryota</taxon>
        <taxon>Viridiplantae</taxon>
        <taxon>Streptophyta</taxon>
        <taxon>Embryophyta</taxon>
        <taxon>Tracheophyta</taxon>
        <taxon>Spermatophyta</taxon>
        <taxon>Magnoliopsida</taxon>
        <taxon>Liliopsida</taxon>
        <taxon>Poales</taxon>
        <taxon>Poaceae</taxon>
        <taxon>PACMAD clade</taxon>
        <taxon>Chloridoideae</taxon>
        <taxon>Eragrostideae</taxon>
        <taxon>Eragrostidinae</taxon>
        <taxon>Eragrostis</taxon>
    </lineage>
</organism>
<dbReference type="Proteomes" id="UP000324897">
    <property type="component" value="Unassembled WGS sequence"/>
</dbReference>
<name>A0A5J9SZ19_9POAL</name>
<evidence type="ECO:0008006" key="5">
    <source>
        <dbReference type="Google" id="ProtNLM"/>
    </source>
</evidence>
<proteinExistence type="predicted"/>
<dbReference type="OrthoDB" id="543442at2759"/>
<evidence type="ECO:0000256" key="2">
    <source>
        <dbReference type="ARBA" id="ARBA00022840"/>
    </source>
</evidence>
<keyword evidence="2" id="KW-0067">ATP-binding</keyword>
<evidence type="ECO:0000313" key="4">
    <source>
        <dbReference type="Proteomes" id="UP000324897"/>
    </source>
</evidence>
<keyword evidence="4" id="KW-1185">Reference proteome</keyword>
<accession>A0A5J9SZ19</accession>
<gene>
    <name evidence="3" type="ORF">EJB05_50170</name>
</gene>
<comment type="caution">
    <text evidence="3">The sequence shown here is derived from an EMBL/GenBank/DDBJ whole genome shotgun (WGS) entry which is preliminary data.</text>
</comment>
<evidence type="ECO:0000256" key="1">
    <source>
        <dbReference type="ARBA" id="ARBA00022741"/>
    </source>
</evidence>
<dbReference type="GO" id="GO:0005524">
    <property type="term" value="F:ATP binding"/>
    <property type="evidence" value="ECO:0007669"/>
    <property type="project" value="UniProtKB-KW"/>
</dbReference>
<evidence type="ECO:0000313" key="3">
    <source>
        <dbReference type="EMBL" id="TVU04252.1"/>
    </source>
</evidence>
<sequence length="99" mass="10911">MNWMQTHFFSNFGLVRFVDDCPRSHTTGVAGTMGYMDTECMLAGRANVESHVYIFGVVLLTIARDCLRPTTPDSEGGSILDAADARLDGELDAREMAYT</sequence>
<dbReference type="SUPFAM" id="SSF56112">
    <property type="entry name" value="Protein kinase-like (PK-like)"/>
    <property type="match status" value="1"/>
</dbReference>
<dbReference type="InterPro" id="IPR050528">
    <property type="entry name" value="L-type_Lectin-RKs"/>
</dbReference>
<dbReference type="Gene3D" id="1.10.510.10">
    <property type="entry name" value="Transferase(Phosphotransferase) domain 1"/>
    <property type="match status" value="1"/>
</dbReference>
<feature type="non-terminal residue" evidence="3">
    <location>
        <position position="1"/>
    </location>
</feature>
<dbReference type="InterPro" id="IPR011009">
    <property type="entry name" value="Kinase-like_dom_sf"/>
</dbReference>
<dbReference type="AlphaFoldDB" id="A0A5J9SZ19"/>
<keyword evidence="1" id="KW-0547">Nucleotide-binding</keyword>
<dbReference type="PANTHER" id="PTHR27007">
    <property type="match status" value="1"/>
</dbReference>
<reference evidence="3 4" key="1">
    <citation type="journal article" date="2019" name="Sci. Rep.">
        <title>A high-quality genome of Eragrostis curvula grass provides insights into Poaceae evolution and supports new strategies to enhance forage quality.</title>
        <authorList>
            <person name="Carballo J."/>
            <person name="Santos B.A.C.M."/>
            <person name="Zappacosta D."/>
            <person name="Garbus I."/>
            <person name="Selva J.P."/>
            <person name="Gallo C.A."/>
            <person name="Diaz A."/>
            <person name="Albertini E."/>
            <person name="Caccamo M."/>
            <person name="Echenique V."/>
        </authorList>
    </citation>
    <scope>NUCLEOTIDE SEQUENCE [LARGE SCALE GENOMIC DNA]</scope>
    <source>
        <strain evidence="4">cv. Victoria</strain>
        <tissue evidence="3">Leaf</tissue>
    </source>
</reference>
<dbReference type="Gramene" id="TVU04252">
    <property type="protein sequence ID" value="TVU04252"/>
    <property type="gene ID" value="EJB05_50170"/>
</dbReference>
<protein>
    <recommendedName>
        <fullName evidence="5">Protein kinase domain-containing protein</fullName>
    </recommendedName>
</protein>
<dbReference type="EMBL" id="RWGY01000084">
    <property type="protein sequence ID" value="TVU04252.1"/>
    <property type="molecule type" value="Genomic_DNA"/>
</dbReference>